<dbReference type="EMBL" id="CP098251">
    <property type="protein sequence ID" value="WAV90473.1"/>
    <property type="molecule type" value="Genomic_DNA"/>
</dbReference>
<protein>
    <submittedName>
        <fullName evidence="2">Polymer-forming cytoskeletal protein</fullName>
    </submittedName>
</protein>
<dbReference type="InterPro" id="IPR007607">
    <property type="entry name" value="BacA/B"/>
</dbReference>
<dbReference type="PANTHER" id="PTHR35024:SF4">
    <property type="entry name" value="POLYMER-FORMING CYTOSKELETAL PROTEIN"/>
    <property type="match status" value="1"/>
</dbReference>
<comment type="similarity">
    <text evidence="1">Belongs to the bactofilin family.</text>
</comment>
<evidence type="ECO:0000313" key="2">
    <source>
        <dbReference type="EMBL" id="WAV90473.1"/>
    </source>
</evidence>
<name>A0A9E9LBX7_9BURK</name>
<dbReference type="Pfam" id="PF04519">
    <property type="entry name" value="Bactofilin"/>
    <property type="match status" value="1"/>
</dbReference>
<dbReference type="PANTHER" id="PTHR35024">
    <property type="entry name" value="HYPOTHETICAL CYTOSOLIC PROTEIN"/>
    <property type="match status" value="1"/>
</dbReference>
<sequence length="208" mass="21883">MGDRKSNARIAWDEFIGKFNLCKENEPEYIPLLQTVPGTTESVVGSLPLPEKTVRESDDDRKNTSSEAVAVSSRTTVIGENVEISGNCKIDGDIEVYGVINGDVSAGGKISVFGKITGNLCGASIFLSAADVKGSVMTEGTIELDGASNLSEGKIVARNIISNGSTNCDMEISGIARFHSSAHVTGDIRTVRISIDEGAVIKGSIISE</sequence>
<proteinExistence type="inferred from homology"/>
<dbReference type="Proteomes" id="UP001164819">
    <property type="component" value="Chromosome"/>
</dbReference>
<organism evidence="2">
    <name type="scientific">Oxalobacter aliiformigenes</name>
    <dbReference type="NCBI Taxonomy" id="2946593"/>
    <lineage>
        <taxon>Bacteria</taxon>
        <taxon>Pseudomonadati</taxon>
        <taxon>Pseudomonadota</taxon>
        <taxon>Betaproteobacteria</taxon>
        <taxon>Burkholderiales</taxon>
        <taxon>Oxalobacteraceae</taxon>
        <taxon>Oxalobacter</taxon>
    </lineage>
</organism>
<gene>
    <name evidence="2" type="ORF">NB646_06255</name>
</gene>
<accession>A0A9E9LBX7</accession>
<evidence type="ECO:0000256" key="1">
    <source>
        <dbReference type="ARBA" id="ARBA00044755"/>
    </source>
</evidence>
<dbReference type="AlphaFoldDB" id="A0A9E9LBX7"/>
<dbReference type="RefSeq" id="WP_269315537.1">
    <property type="nucleotide sequence ID" value="NZ_CP098251.1"/>
</dbReference>
<reference evidence="2" key="1">
    <citation type="journal article" date="2022" name="Front. Microbiol.">
        <title>New perspectives on an old grouping: The genomic and phenotypic variability of Oxalobacter formigenes and the implications for calcium oxalate stone prevention.</title>
        <authorList>
            <person name="Chmiel J.A."/>
            <person name="Carr C."/>
            <person name="Stuivenberg G.A."/>
            <person name="Venema R."/>
            <person name="Chanyi R.M."/>
            <person name="Al K.F."/>
            <person name="Giguere D."/>
            <person name="Say H."/>
            <person name="Akouris P.P."/>
            <person name="Dominguez Romero S.A."/>
            <person name="Kwong A."/>
            <person name="Tai V."/>
            <person name="Koval S.F."/>
            <person name="Razvi H."/>
            <person name="Bjazevic J."/>
            <person name="Burton J.P."/>
        </authorList>
    </citation>
    <scope>NUCLEOTIDE SEQUENCE</scope>
    <source>
        <strain evidence="2">OxK</strain>
    </source>
</reference>